<dbReference type="OrthoDB" id="1217891at2759"/>
<dbReference type="PANTHER" id="PTHR47510">
    <property type="entry name" value="REVERSE TRANSCRIPTASE DOMAIN-CONTAINING PROTEIN"/>
    <property type="match status" value="1"/>
</dbReference>
<keyword evidence="2" id="KW-1185">Reference proteome</keyword>
<dbReference type="InterPro" id="IPR043502">
    <property type="entry name" value="DNA/RNA_pol_sf"/>
</dbReference>
<reference evidence="1" key="1">
    <citation type="submission" date="2020-04" db="EMBL/GenBank/DDBJ databases">
        <authorList>
            <person name="Alioto T."/>
            <person name="Alioto T."/>
            <person name="Gomez Garrido J."/>
        </authorList>
    </citation>
    <scope>NUCLEOTIDE SEQUENCE</scope>
    <source>
        <strain evidence="1">A484AB</strain>
    </source>
</reference>
<dbReference type="SUPFAM" id="SSF56672">
    <property type="entry name" value="DNA/RNA polymerases"/>
    <property type="match status" value="1"/>
</dbReference>
<name>A0A6S7LKM8_PARCT</name>
<gene>
    <name evidence="1" type="ORF">PACLA_8A046113</name>
</gene>
<evidence type="ECO:0000313" key="1">
    <source>
        <dbReference type="EMBL" id="CAB4037892.1"/>
    </source>
</evidence>
<dbReference type="Pfam" id="PF00078">
    <property type="entry name" value="RVT_1"/>
    <property type="match status" value="1"/>
</dbReference>
<dbReference type="InterPro" id="IPR000477">
    <property type="entry name" value="RT_dom"/>
</dbReference>
<sequence>MFDLITACNPLPKVKRTVFNYRRADFDGLRAHLQSLNLKEKISDHGDINKDWSEWKDSFLAAVKQFVPTANLKGRKSLPWMNSKILHLIKKKNSLRMKIKRSSSPSDYLRDQFKSLRSTIKRMLRDSRLEYMNKICANRDHNPKRFWSFFKTRSKVSNIPGKVSTKVNDSERKHANSNTDIANMFNEYFVSIFSSDSDVALEHGDRLHNVEFENITLSEEEVLAVIMNLDHNKAHGPDNIPARPLKETAAQIAPSLCSLFNKSLRIGVVPDDWKLANVVPVYKHGEKAEVENYRPISLLSLISKTLERCVFNNIKHHAYGQINPCQNGFVPKKSCITQLIEVLDHIGRDLDRGKQIDVIYLDMSKAFDKVSHAKLLHRLREFGMICQTSKKAQALLTSN</sequence>
<proteinExistence type="predicted"/>
<dbReference type="PROSITE" id="PS50878">
    <property type="entry name" value="RT_POL"/>
    <property type="match status" value="1"/>
</dbReference>
<comment type="caution">
    <text evidence="1">The sequence shown here is derived from an EMBL/GenBank/DDBJ whole genome shotgun (WGS) entry which is preliminary data.</text>
</comment>
<organism evidence="1 2">
    <name type="scientific">Paramuricea clavata</name>
    <name type="common">Red gorgonian</name>
    <name type="synonym">Violescent sea-whip</name>
    <dbReference type="NCBI Taxonomy" id="317549"/>
    <lineage>
        <taxon>Eukaryota</taxon>
        <taxon>Metazoa</taxon>
        <taxon>Cnidaria</taxon>
        <taxon>Anthozoa</taxon>
        <taxon>Octocorallia</taxon>
        <taxon>Malacalcyonacea</taxon>
        <taxon>Plexauridae</taxon>
        <taxon>Paramuricea</taxon>
    </lineage>
</organism>
<dbReference type="Proteomes" id="UP001152795">
    <property type="component" value="Unassembled WGS sequence"/>
</dbReference>
<evidence type="ECO:0000313" key="2">
    <source>
        <dbReference type="Proteomes" id="UP001152795"/>
    </source>
</evidence>
<accession>A0A6S7LKM8</accession>
<dbReference type="AlphaFoldDB" id="A0A6S7LKM8"/>
<dbReference type="EMBL" id="CACRXK020023578">
    <property type="protein sequence ID" value="CAB4037892.1"/>
    <property type="molecule type" value="Genomic_DNA"/>
</dbReference>
<protein>
    <submittedName>
        <fullName evidence="1">Uncharacterized protein</fullName>
    </submittedName>
</protein>
<dbReference type="PANTHER" id="PTHR47510:SF3">
    <property type="entry name" value="ENDO_EXONUCLEASE_PHOSPHATASE DOMAIN-CONTAINING PROTEIN"/>
    <property type="match status" value="1"/>
</dbReference>
<dbReference type="CDD" id="cd01650">
    <property type="entry name" value="RT_nLTR_like"/>
    <property type="match status" value="1"/>
</dbReference>